<feature type="domain" description="AB hydrolase-1" evidence="3">
    <location>
        <begin position="40"/>
        <end position="163"/>
    </location>
</feature>
<evidence type="ECO:0000313" key="4">
    <source>
        <dbReference type="EMBL" id="KAJ9150700.1"/>
    </source>
</evidence>
<evidence type="ECO:0000256" key="2">
    <source>
        <dbReference type="ARBA" id="ARBA00038334"/>
    </source>
</evidence>
<name>A0AA38RM90_9PEZI</name>
<evidence type="ECO:0000259" key="3">
    <source>
        <dbReference type="Pfam" id="PF00561"/>
    </source>
</evidence>
<dbReference type="PANTHER" id="PTHR43329">
    <property type="entry name" value="EPOXIDE HYDROLASE"/>
    <property type="match status" value="1"/>
</dbReference>
<dbReference type="InterPro" id="IPR000073">
    <property type="entry name" value="AB_hydrolase_1"/>
</dbReference>
<keyword evidence="1 4" id="KW-0378">Hydrolase</keyword>
<evidence type="ECO:0000313" key="5">
    <source>
        <dbReference type="Proteomes" id="UP001174694"/>
    </source>
</evidence>
<evidence type="ECO:0000256" key="1">
    <source>
        <dbReference type="ARBA" id="ARBA00022801"/>
    </source>
</evidence>
<dbReference type="PRINTS" id="PR00412">
    <property type="entry name" value="EPOXHYDRLASE"/>
</dbReference>
<dbReference type="EMBL" id="JANBVO010000007">
    <property type="protein sequence ID" value="KAJ9150700.1"/>
    <property type="molecule type" value="Genomic_DNA"/>
</dbReference>
<reference evidence="4" key="1">
    <citation type="submission" date="2022-07" db="EMBL/GenBank/DDBJ databases">
        <title>Fungi with potential for degradation of polypropylene.</title>
        <authorList>
            <person name="Gostincar C."/>
        </authorList>
    </citation>
    <scope>NUCLEOTIDE SEQUENCE</scope>
    <source>
        <strain evidence="4">EXF-13308</strain>
    </source>
</reference>
<dbReference type="AlphaFoldDB" id="A0AA38RM90"/>
<dbReference type="Pfam" id="PF00561">
    <property type="entry name" value="Abhydrolase_1"/>
    <property type="match status" value="1"/>
</dbReference>
<dbReference type="InterPro" id="IPR000639">
    <property type="entry name" value="Epox_hydrolase-like"/>
</dbReference>
<dbReference type="SUPFAM" id="SSF53474">
    <property type="entry name" value="alpha/beta-Hydrolases"/>
    <property type="match status" value="1"/>
</dbReference>
<organism evidence="4 5">
    <name type="scientific">Pleurostoma richardsiae</name>
    <dbReference type="NCBI Taxonomy" id="41990"/>
    <lineage>
        <taxon>Eukaryota</taxon>
        <taxon>Fungi</taxon>
        <taxon>Dikarya</taxon>
        <taxon>Ascomycota</taxon>
        <taxon>Pezizomycotina</taxon>
        <taxon>Sordariomycetes</taxon>
        <taxon>Sordariomycetidae</taxon>
        <taxon>Calosphaeriales</taxon>
        <taxon>Pleurostomataceae</taxon>
        <taxon>Pleurostoma</taxon>
    </lineage>
</organism>
<gene>
    <name evidence="4" type="ORF">NKR23_g3385</name>
</gene>
<accession>A0AA38RM90</accession>
<dbReference type="Proteomes" id="UP001174694">
    <property type="component" value="Unassembled WGS sequence"/>
</dbReference>
<dbReference type="GO" id="GO:0016787">
    <property type="term" value="F:hydrolase activity"/>
    <property type="evidence" value="ECO:0007669"/>
    <property type="project" value="UniProtKB-KW"/>
</dbReference>
<dbReference type="InterPro" id="IPR029058">
    <property type="entry name" value="AB_hydrolase_fold"/>
</dbReference>
<comment type="similarity">
    <text evidence="2">Belongs to the AB hydrolase superfamily. Epoxide hydrolase family.</text>
</comment>
<comment type="caution">
    <text evidence="4">The sequence shown here is derived from an EMBL/GenBank/DDBJ whole genome shotgun (WGS) entry which is preliminary data.</text>
</comment>
<protein>
    <submittedName>
        <fullName evidence="4">Alpha/beta hydrolase</fullName>
    </submittedName>
</protein>
<proteinExistence type="inferred from homology"/>
<sequence length="320" mass="34699">MAEESVESRNFFPGLQRHATPTASGSTIVSYTSDLGPDTPILTLIHGYPQSAFIWRYLVPALVDKISLFVPELPGYGISSPAPDSSKLVVGGGLLEALQSTFGISESSPRKLILGGHDRGARICHRLAVHKDRFPAFKIVATILLDIVPTKIQWDKFQNPAVAQAYFHWPLLANVDLAVQLITAFGGANWCRGALRLAGNQEGLRRLTADGAVDAYAALFSKAETIRHSCEDYAASAGPEYAEQAAEQEAGRKIDVPALVAFSQANLGARIDVAEEWKDWIAPGTPYEPVAVGEGYGHYLPEEAHDIVASRITEFLARYV</sequence>
<keyword evidence="5" id="KW-1185">Reference proteome</keyword>
<dbReference type="Gene3D" id="3.40.50.1820">
    <property type="entry name" value="alpha/beta hydrolase"/>
    <property type="match status" value="1"/>
</dbReference>